<evidence type="ECO:0000256" key="3">
    <source>
        <dbReference type="ARBA" id="ARBA00022692"/>
    </source>
</evidence>
<dbReference type="GO" id="GO:0008049">
    <property type="term" value="P:male courtship behavior"/>
    <property type="evidence" value="ECO:0007669"/>
    <property type="project" value="TreeGrafter"/>
</dbReference>
<feature type="transmembrane region" description="Helical" evidence="8">
    <location>
        <begin position="263"/>
        <end position="280"/>
    </location>
</feature>
<dbReference type="EMBL" id="JABDTM020023119">
    <property type="protein sequence ID" value="KAH0815415.1"/>
    <property type="molecule type" value="Genomic_DNA"/>
</dbReference>
<dbReference type="GO" id="GO:0007635">
    <property type="term" value="P:chemosensory behavior"/>
    <property type="evidence" value="ECO:0007669"/>
    <property type="project" value="TreeGrafter"/>
</dbReference>
<dbReference type="Pfam" id="PF08395">
    <property type="entry name" value="7tm_7"/>
    <property type="match status" value="1"/>
</dbReference>
<keyword evidence="6 8" id="KW-0675">Receptor</keyword>
<dbReference type="GO" id="GO:0030425">
    <property type="term" value="C:dendrite"/>
    <property type="evidence" value="ECO:0007669"/>
    <property type="project" value="TreeGrafter"/>
</dbReference>
<evidence type="ECO:0000256" key="6">
    <source>
        <dbReference type="ARBA" id="ARBA00023170"/>
    </source>
</evidence>
<evidence type="ECO:0000256" key="8">
    <source>
        <dbReference type="RuleBase" id="RU363108"/>
    </source>
</evidence>
<reference evidence="9" key="2">
    <citation type="submission" date="2021-08" db="EMBL/GenBank/DDBJ databases">
        <authorList>
            <person name="Eriksson T."/>
        </authorList>
    </citation>
    <scope>NUCLEOTIDE SEQUENCE</scope>
    <source>
        <strain evidence="9">Stoneville</strain>
        <tissue evidence="9">Whole head</tissue>
    </source>
</reference>
<organism evidence="9 10">
    <name type="scientific">Tenebrio molitor</name>
    <name type="common">Yellow mealworm beetle</name>
    <dbReference type="NCBI Taxonomy" id="7067"/>
    <lineage>
        <taxon>Eukaryota</taxon>
        <taxon>Metazoa</taxon>
        <taxon>Ecdysozoa</taxon>
        <taxon>Arthropoda</taxon>
        <taxon>Hexapoda</taxon>
        <taxon>Insecta</taxon>
        <taxon>Pterygota</taxon>
        <taxon>Neoptera</taxon>
        <taxon>Endopterygota</taxon>
        <taxon>Coleoptera</taxon>
        <taxon>Polyphaga</taxon>
        <taxon>Cucujiformia</taxon>
        <taxon>Tenebrionidae</taxon>
        <taxon>Tenebrio</taxon>
    </lineage>
</organism>
<feature type="transmembrane region" description="Helical" evidence="8">
    <location>
        <begin position="37"/>
        <end position="57"/>
    </location>
</feature>
<keyword evidence="2 8" id="KW-1003">Cell membrane</keyword>
<evidence type="ECO:0000313" key="10">
    <source>
        <dbReference type="Proteomes" id="UP000719412"/>
    </source>
</evidence>
<evidence type="ECO:0000256" key="1">
    <source>
        <dbReference type="ARBA" id="ARBA00004651"/>
    </source>
</evidence>
<dbReference type="GO" id="GO:0030424">
    <property type="term" value="C:axon"/>
    <property type="evidence" value="ECO:0007669"/>
    <property type="project" value="TreeGrafter"/>
</dbReference>
<dbReference type="GO" id="GO:0005886">
    <property type="term" value="C:plasma membrane"/>
    <property type="evidence" value="ECO:0007669"/>
    <property type="project" value="UniProtKB-SubCell"/>
</dbReference>
<dbReference type="GO" id="GO:0007165">
    <property type="term" value="P:signal transduction"/>
    <property type="evidence" value="ECO:0007669"/>
    <property type="project" value="UniProtKB-KW"/>
</dbReference>
<name>A0A8J6HIS9_TENMO</name>
<dbReference type="GO" id="GO:0050909">
    <property type="term" value="P:sensory perception of taste"/>
    <property type="evidence" value="ECO:0007669"/>
    <property type="project" value="InterPro"/>
</dbReference>
<sequence length="360" mass="42589">MHRLETTPMVYLYRVLGLVQFSPPRSRKTSLKNGPPLWLIPMSLYFIYVCLNCSTIFNSSKGTLRYVDIISTIASVLSMCTCTVMFYRRRTKIQSLLIEIRQTTLQSSVSHQTINWLKSFLFCDIAVITVSLPFFEKPFFSFFCFFLPMLVNIFDHLFLDDILTYLGAEFDMISQHLKQQRDSMTLLDTQIFADIERIQKLSLRHCDLSKLTLRLTRCFEVTTLAAMMMWFGYIVDSMFFFVFDLMYERHLETTIVEFATSLIYQKMLILWLWIVLKMYARTEDKVASRAVGYVHDIWNKFVMMRRVNCEVRHLQMISIRFLNTKPKFTAMNFFPLDWSFCHVLIGAITTYIIILVQFKI</sequence>
<feature type="transmembrane region" description="Helical" evidence="8">
    <location>
        <begin position="218"/>
        <end position="243"/>
    </location>
</feature>
<comment type="similarity">
    <text evidence="8">Belongs to the insect chemoreceptor superfamily. Gustatory receptor (GR) family.</text>
</comment>
<protein>
    <recommendedName>
        <fullName evidence="8">Gustatory receptor</fullName>
    </recommendedName>
</protein>
<dbReference type="Proteomes" id="UP000719412">
    <property type="component" value="Unassembled WGS sequence"/>
</dbReference>
<gene>
    <name evidence="9" type="ORF">GEV33_007375</name>
</gene>
<dbReference type="PANTHER" id="PTHR21143">
    <property type="entry name" value="INVERTEBRATE GUSTATORY RECEPTOR"/>
    <property type="match status" value="1"/>
</dbReference>
<keyword evidence="5 8" id="KW-0472">Membrane</keyword>
<dbReference type="AlphaFoldDB" id="A0A8J6HIS9"/>
<comment type="caution">
    <text evidence="8">Lacks conserved residue(s) required for the propagation of feature annotation.</text>
</comment>
<reference evidence="9" key="1">
    <citation type="journal article" date="2020" name="J Insects Food Feed">
        <title>The yellow mealworm (Tenebrio molitor) genome: a resource for the emerging insects as food and feed industry.</title>
        <authorList>
            <person name="Eriksson T."/>
            <person name="Andere A."/>
            <person name="Kelstrup H."/>
            <person name="Emery V."/>
            <person name="Picard C."/>
        </authorList>
    </citation>
    <scope>NUCLEOTIDE SEQUENCE</scope>
    <source>
        <strain evidence="9">Stoneville</strain>
        <tissue evidence="9">Whole head</tissue>
    </source>
</reference>
<feature type="transmembrane region" description="Helical" evidence="8">
    <location>
        <begin position="336"/>
        <end position="358"/>
    </location>
</feature>
<dbReference type="InterPro" id="IPR013604">
    <property type="entry name" value="7TM_chemorcpt"/>
</dbReference>
<dbReference type="PANTHER" id="PTHR21143:SF133">
    <property type="entry name" value="GUSTATORY AND PHEROMONE RECEPTOR 32A-RELATED"/>
    <property type="match status" value="1"/>
</dbReference>
<evidence type="ECO:0000313" key="9">
    <source>
        <dbReference type="EMBL" id="KAH0815415.1"/>
    </source>
</evidence>
<dbReference type="GO" id="GO:0043025">
    <property type="term" value="C:neuronal cell body"/>
    <property type="evidence" value="ECO:0007669"/>
    <property type="project" value="TreeGrafter"/>
</dbReference>
<evidence type="ECO:0000256" key="5">
    <source>
        <dbReference type="ARBA" id="ARBA00023136"/>
    </source>
</evidence>
<evidence type="ECO:0000256" key="2">
    <source>
        <dbReference type="ARBA" id="ARBA00022475"/>
    </source>
</evidence>
<feature type="transmembrane region" description="Helical" evidence="8">
    <location>
        <begin position="69"/>
        <end position="87"/>
    </location>
</feature>
<proteinExistence type="inferred from homology"/>
<keyword evidence="3 8" id="KW-0812">Transmembrane</keyword>
<keyword evidence="4 8" id="KW-1133">Transmembrane helix</keyword>
<comment type="caution">
    <text evidence="9">The sequence shown here is derived from an EMBL/GenBank/DDBJ whole genome shotgun (WGS) entry which is preliminary data.</text>
</comment>
<accession>A0A8J6HIS9</accession>
<keyword evidence="7 8" id="KW-0807">Transducer</keyword>
<keyword evidence="10" id="KW-1185">Reference proteome</keyword>
<comment type="function">
    <text evidence="8">Gustatory receptor which mediates acceptance or avoidance behavior, depending on its substrates.</text>
</comment>
<evidence type="ECO:0000256" key="4">
    <source>
        <dbReference type="ARBA" id="ARBA00022989"/>
    </source>
</evidence>
<comment type="subcellular location">
    <subcellularLocation>
        <location evidence="1 8">Cell membrane</location>
        <topology evidence="1 8">Multi-pass membrane protein</topology>
    </subcellularLocation>
</comment>
<evidence type="ECO:0000256" key="7">
    <source>
        <dbReference type="ARBA" id="ARBA00023224"/>
    </source>
</evidence>